<dbReference type="AlphaFoldDB" id="A0A5C5BED4"/>
<keyword evidence="6" id="KW-0592">Phosphate transport</keyword>
<evidence type="ECO:0000256" key="5">
    <source>
        <dbReference type="ARBA" id="ARBA00022475"/>
    </source>
</evidence>
<evidence type="ECO:0000256" key="7">
    <source>
        <dbReference type="ARBA" id="ARBA00022692"/>
    </source>
</evidence>
<gene>
    <name evidence="13" type="primary">pstA</name>
    <name evidence="13" type="ORF">FH969_03325</name>
</gene>
<dbReference type="EMBL" id="VENP01000007">
    <property type="protein sequence ID" value="TNU76421.1"/>
    <property type="molecule type" value="Genomic_DNA"/>
</dbReference>
<evidence type="ECO:0000259" key="12">
    <source>
        <dbReference type="PROSITE" id="PS50928"/>
    </source>
</evidence>
<evidence type="ECO:0000256" key="2">
    <source>
        <dbReference type="ARBA" id="ARBA00004651"/>
    </source>
</evidence>
<dbReference type="PANTHER" id="PTHR42922">
    <property type="entry name" value="PHOSPHATE TRANSPORT SYSTEM PERMEASE PROTEIN PSTA"/>
    <property type="match status" value="1"/>
</dbReference>
<evidence type="ECO:0000256" key="4">
    <source>
        <dbReference type="ARBA" id="ARBA00022448"/>
    </source>
</evidence>
<evidence type="ECO:0000256" key="8">
    <source>
        <dbReference type="ARBA" id="ARBA00022989"/>
    </source>
</evidence>
<feature type="transmembrane region" description="Helical" evidence="10">
    <location>
        <begin position="130"/>
        <end position="154"/>
    </location>
</feature>
<dbReference type="InterPro" id="IPR000515">
    <property type="entry name" value="MetI-like"/>
</dbReference>
<dbReference type="InterPro" id="IPR051408">
    <property type="entry name" value="Phosphate_transprt_permease"/>
</dbReference>
<evidence type="ECO:0000313" key="13">
    <source>
        <dbReference type="EMBL" id="TNU76421.1"/>
    </source>
</evidence>
<evidence type="ECO:0000256" key="1">
    <source>
        <dbReference type="ARBA" id="ARBA00003510"/>
    </source>
</evidence>
<dbReference type="InterPro" id="IPR035906">
    <property type="entry name" value="MetI-like_sf"/>
</dbReference>
<dbReference type="PROSITE" id="PS50928">
    <property type="entry name" value="ABC_TM1"/>
    <property type="match status" value="1"/>
</dbReference>
<dbReference type="GO" id="GO:0005886">
    <property type="term" value="C:plasma membrane"/>
    <property type="evidence" value="ECO:0007669"/>
    <property type="project" value="UniProtKB-SubCell"/>
</dbReference>
<keyword evidence="5 10" id="KW-1003">Cell membrane</keyword>
<dbReference type="SUPFAM" id="SSF161098">
    <property type="entry name" value="MetI-like"/>
    <property type="match status" value="1"/>
</dbReference>
<dbReference type="OrthoDB" id="9775069at2"/>
<sequence length="311" mass="32843">MAVQTQSPTGPTPTPTDAAPSFATTASGRRRKRTNTIMAVVVTVAFLIALIPLISLLVEVVVRGGKMISWDFLTTDMAGVFGDMTTGGVEHAILGTLQITALATLISAPIGLLAAIYLVEYGTGRLAKTLTFFVDVMTGIPSIVAGLFAVALFALLVGPAYRSGLMAAVALSVLMIPVVVRSCEEMLRLVPNELREAAYALGVPKWLTIIKVVLRTSLAGIVTSIVLAIARVIGETAPLLLTVGIVTTVNTNMLDGRVATLPVFAYSQYAQDSQGVGADRAWGAALVLIVMIMLLNLVARFISRRFSIAEK</sequence>
<keyword evidence="9 10" id="KW-0472">Membrane</keyword>
<comment type="caution">
    <text evidence="13">The sequence shown here is derived from an EMBL/GenBank/DDBJ whole genome shotgun (WGS) entry which is preliminary data.</text>
</comment>
<dbReference type="PANTHER" id="PTHR42922:SF1">
    <property type="entry name" value="PHOSPHATE TRANSPORT SYSTEM PERMEASE PROTEIN PSTA"/>
    <property type="match status" value="1"/>
</dbReference>
<feature type="domain" description="ABC transmembrane type-1" evidence="12">
    <location>
        <begin position="93"/>
        <end position="299"/>
    </location>
</feature>
<comment type="subcellular location">
    <subcellularLocation>
        <location evidence="2 10">Cell membrane</location>
        <topology evidence="2 10">Multi-pass membrane protein</topology>
    </subcellularLocation>
</comment>
<feature type="region of interest" description="Disordered" evidence="11">
    <location>
        <begin position="1"/>
        <end position="28"/>
    </location>
</feature>
<evidence type="ECO:0000256" key="6">
    <source>
        <dbReference type="ARBA" id="ARBA00022592"/>
    </source>
</evidence>
<dbReference type="GO" id="GO:0035435">
    <property type="term" value="P:phosphate ion transmembrane transport"/>
    <property type="evidence" value="ECO:0007669"/>
    <property type="project" value="InterPro"/>
</dbReference>
<feature type="transmembrane region" description="Helical" evidence="10">
    <location>
        <begin position="160"/>
        <end position="180"/>
    </location>
</feature>
<feature type="transmembrane region" description="Helical" evidence="10">
    <location>
        <begin position="212"/>
        <end position="233"/>
    </location>
</feature>
<protein>
    <recommendedName>
        <fullName evidence="10">Phosphate transport system permease protein PstA</fullName>
    </recommendedName>
</protein>
<proteinExistence type="inferred from homology"/>
<dbReference type="Proteomes" id="UP000313849">
    <property type="component" value="Unassembled WGS sequence"/>
</dbReference>
<evidence type="ECO:0000256" key="11">
    <source>
        <dbReference type="SAM" id="MobiDB-lite"/>
    </source>
</evidence>
<evidence type="ECO:0000256" key="9">
    <source>
        <dbReference type="ARBA" id="ARBA00023136"/>
    </source>
</evidence>
<keyword evidence="7 10" id="KW-0812">Transmembrane</keyword>
<keyword evidence="8 10" id="KW-1133">Transmembrane helix</keyword>
<dbReference type="CDD" id="cd06261">
    <property type="entry name" value="TM_PBP2"/>
    <property type="match status" value="1"/>
</dbReference>
<comment type="function">
    <text evidence="1">Part of the binding-protein-dependent transport system for phosphate; probably responsible for the translocation of the substrate across the membrane.</text>
</comment>
<keyword evidence="4" id="KW-0813">Transport</keyword>
<feature type="transmembrane region" description="Helical" evidence="10">
    <location>
        <begin position="37"/>
        <end position="58"/>
    </location>
</feature>
<feature type="transmembrane region" description="Helical" evidence="10">
    <location>
        <begin position="92"/>
        <end position="118"/>
    </location>
</feature>
<dbReference type="RefSeq" id="WP_139986096.1">
    <property type="nucleotide sequence ID" value="NZ_VENP01000007.1"/>
</dbReference>
<evidence type="ECO:0000256" key="10">
    <source>
        <dbReference type="RuleBase" id="RU363043"/>
    </source>
</evidence>
<evidence type="ECO:0000256" key="3">
    <source>
        <dbReference type="ARBA" id="ARBA00007069"/>
    </source>
</evidence>
<dbReference type="Gene3D" id="1.10.3720.10">
    <property type="entry name" value="MetI-like"/>
    <property type="match status" value="1"/>
</dbReference>
<feature type="transmembrane region" description="Helical" evidence="10">
    <location>
        <begin position="281"/>
        <end position="302"/>
    </location>
</feature>
<dbReference type="Pfam" id="PF00528">
    <property type="entry name" value="BPD_transp_1"/>
    <property type="match status" value="1"/>
</dbReference>
<reference evidence="13 14" key="1">
    <citation type="submission" date="2019-06" db="EMBL/GenBank/DDBJ databases">
        <title>Draft genome sequence of Miniimonas arenae KCTC 19750T isolated from sea sand.</title>
        <authorList>
            <person name="Park S.-J."/>
        </authorList>
    </citation>
    <scope>NUCLEOTIDE SEQUENCE [LARGE SCALE GENOMIC DNA]</scope>
    <source>
        <strain evidence="13 14">KCTC 19750</strain>
    </source>
</reference>
<feature type="compositionally biased region" description="Low complexity" evidence="11">
    <location>
        <begin position="1"/>
        <end position="27"/>
    </location>
</feature>
<evidence type="ECO:0000313" key="14">
    <source>
        <dbReference type="Proteomes" id="UP000313849"/>
    </source>
</evidence>
<dbReference type="NCBIfam" id="TIGR00974">
    <property type="entry name" value="3a0107s02c"/>
    <property type="match status" value="1"/>
</dbReference>
<dbReference type="InterPro" id="IPR005672">
    <property type="entry name" value="Phosphate_PstA"/>
</dbReference>
<comment type="similarity">
    <text evidence="3 10">Belongs to the binding-protein-dependent transport system permease family. CysTW subfamily.</text>
</comment>
<dbReference type="GO" id="GO:0005315">
    <property type="term" value="F:phosphate transmembrane transporter activity"/>
    <property type="evidence" value="ECO:0007669"/>
    <property type="project" value="InterPro"/>
</dbReference>
<keyword evidence="14" id="KW-1185">Reference proteome</keyword>
<accession>A0A5C5BED4</accession>
<name>A0A5C5BED4_9MICO</name>
<organism evidence="13 14">
    <name type="scientific">Miniimonas arenae</name>
    <dbReference type="NCBI Taxonomy" id="676201"/>
    <lineage>
        <taxon>Bacteria</taxon>
        <taxon>Bacillati</taxon>
        <taxon>Actinomycetota</taxon>
        <taxon>Actinomycetes</taxon>
        <taxon>Micrococcales</taxon>
        <taxon>Beutenbergiaceae</taxon>
        <taxon>Miniimonas</taxon>
    </lineage>
</organism>